<evidence type="ECO:0000256" key="1">
    <source>
        <dbReference type="SAM" id="MobiDB-lite"/>
    </source>
</evidence>
<sequence>MGKAFGRPVRITAAALAAAGALAGCGGDRQVGTAALVGGDRITVTTLSQTVRDWRSQFAKDSVANQMRSNPNDPTGQIGADSGESDVRGALTLLVNFRVAARMARDQGVAVQESQTDAIVSLLDQRGGSGSFTLASGLPRERTRDVARFLATQQLVMRRFGADGNPQSPQTAQAGQNWNQLFRTTADRMHIKINPRYGTFDPARGDIGPVAYRLSSPETGVER</sequence>
<keyword evidence="4" id="KW-1185">Reference proteome</keyword>
<evidence type="ECO:0000313" key="3">
    <source>
        <dbReference type="EMBL" id="MFD0685130.1"/>
    </source>
</evidence>
<accession>A0ABW2XHQ6</accession>
<organism evidence="3 4">
    <name type="scientific">Actinomadura fibrosa</name>
    <dbReference type="NCBI Taxonomy" id="111802"/>
    <lineage>
        <taxon>Bacteria</taxon>
        <taxon>Bacillati</taxon>
        <taxon>Actinomycetota</taxon>
        <taxon>Actinomycetes</taxon>
        <taxon>Streptosporangiales</taxon>
        <taxon>Thermomonosporaceae</taxon>
        <taxon>Actinomadura</taxon>
    </lineage>
</organism>
<comment type="caution">
    <text evidence="3">The sequence shown here is derived from an EMBL/GenBank/DDBJ whole genome shotgun (WGS) entry which is preliminary data.</text>
</comment>
<dbReference type="PROSITE" id="PS51257">
    <property type="entry name" value="PROKAR_LIPOPROTEIN"/>
    <property type="match status" value="1"/>
</dbReference>
<dbReference type="Proteomes" id="UP001597063">
    <property type="component" value="Unassembled WGS sequence"/>
</dbReference>
<proteinExistence type="predicted"/>
<gene>
    <name evidence="3" type="ORF">ACFQZM_11530</name>
</gene>
<evidence type="ECO:0008006" key="5">
    <source>
        <dbReference type="Google" id="ProtNLM"/>
    </source>
</evidence>
<feature type="signal peptide" evidence="2">
    <location>
        <begin position="1"/>
        <end position="23"/>
    </location>
</feature>
<name>A0ABW2XHQ6_9ACTN</name>
<evidence type="ECO:0000256" key="2">
    <source>
        <dbReference type="SAM" id="SignalP"/>
    </source>
</evidence>
<keyword evidence="2" id="KW-0732">Signal</keyword>
<dbReference type="EMBL" id="JBHTGP010000006">
    <property type="protein sequence ID" value="MFD0685130.1"/>
    <property type="molecule type" value="Genomic_DNA"/>
</dbReference>
<feature type="chain" id="PRO_5047069042" description="Lipoprotein" evidence="2">
    <location>
        <begin position="24"/>
        <end position="223"/>
    </location>
</feature>
<reference evidence="4" key="1">
    <citation type="journal article" date="2019" name="Int. J. Syst. Evol. Microbiol.">
        <title>The Global Catalogue of Microorganisms (GCM) 10K type strain sequencing project: providing services to taxonomists for standard genome sequencing and annotation.</title>
        <authorList>
            <consortium name="The Broad Institute Genomics Platform"/>
            <consortium name="The Broad Institute Genome Sequencing Center for Infectious Disease"/>
            <person name="Wu L."/>
            <person name="Ma J."/>
        </authorList>
    </citation>
    <scope>NUCLEOTIDE SEQUENCE [LARGE SCALE GENOMIC DNA]</scope>
    <source>
        <strain evidence="4">JCM 9371</strain>
    </source>
</reference>
<protein>
    <recommendedName>
        <fullName evidence="5">Lipoprotein</fullName>
    </recommendedName>
</protein>
<feature type="compositionally biased region" description="Polar residues" evidence="1">
    <location>
        <begin position="63"/>
        <end position="75"/>
    </location>
</feature>
<feature type="region of interest" description="Disordered" evidence="1">
    <location>
        <begin position="61"/>
        <end position="83"/>
    </location>
</feature>
<dbReference type="RefSeq" id="WP_131759647.1">
    <property type="nucleotide sequence ID" value="NZ_CAACUY010000085.1"/>
</dbReference>
<evidence type="ECO:0000313" key="4">
    <source>
        <dbReference type="Proteomes" id="UP001597063"/>
    </source>
</evidence>